<protein>
    <submittedName>
        <fullName evidence="3">ATPase, T2SS/T4P/T4SS family</fullName>
    </submittedName>
</protein>
<comment type="similarity">
    <text evidence="1">Belongs to the GSP E family.</text>
</comment>
<reference evidence="3" key="1">
    <citation type="submission" date="2023-06" db="EMBL/GenBank/DDBJ databases">
        <title>Genomic Diversity of Vibrio spp. and Metagenomic Analysis of Pathogens in Florida Gulf Coastal Waters Following Hurricane Ian.</title>
        <authorList>
            <person name="Brumfield K.D."/>
        </authorList>
    </citation>
    <scope>NUCLEOTIDE SEQUENCE</scope>
    <source>
        <strain evidence="3">WBS2B-138</strain>
    </source>
</reference>
<dbReference type="PANTHER" id="PTHR30486:SF6">
    <property type="entry name" value="TYPE IV PILUS RETRACTATION ATPASE PILT"/>
    <property type="match status" value="1"/>
</dbReference>
<dbReference type="RefSeq" id="WP_311019715.1">
    <property type="nucleotide sequence ID" value="NZ_JAUHGG010000003.1"/>
</dbReference>
<dbReference type="InterPro" id="IPR001482">
    <property type="entry name" value="T2SS/T4SS_dom"/>
</dbReference>
<dbReference type="SUPFAM" id="SSF52540">
    <property type="entry name" value="P-loop containing nucleoside triphosphate hydrolases"/>
    <property type="match status" value="1"/>
</dbReference>
<comment type="caution">
    <text evidence="3">The sequence shown here is derived from an EMBL/GenBank/DDBJ whole genome shotgun (WGS) entry which is preliminary data.</text>
</comment>
<evidence type="ECO:0000256" key="1">
    <source>
        <dbReference type="ARBA" id="ARBA00006611"/>
    </source>
</evidence>
<name>A0AAW8PXI1_VIBPH</name>
<accession>A0AAW8PXI1</accession>
<proteinExistence type="inferred from homology"/>
<dbReference type="PANTHER" id="PTHR30486">
    <property type="entry name" value="TWITCHING MOTILITY PROTEIN PILT"/>
    <property type="match status" value="1"/>
</dbReference>
<dbReference type="InterPro" id="IPR050921">
    <property type="entry name" value="T4SS_GSP_E_ATPase"/>
</dbReference>
<dbReference type="EMBL" id="JAUHGG010000003">
    <property type="protein sequence ID" value="MDS1820931.1"/>
    <property type="molecule type" value="Genomic_DNA"/>
</dbReference>
<dbReference type="Gene3D" id="3.30.450.90">
    <property type="match status" value="1"/>
</dbReference>
<evidence type="ECO:0000259" key="2">
    <source>
        <dbReference type="Pfam" id="PF00437"/>
    </source>
</evidence>
<dbReference type="Pfam" id="PF00437">
    <property type="entry name" value="T2SSE"/>
    <property type="match status" value="1"/>
</dbReference>
<evidence type="ECO:0000313" key="3">
    <source>
        <dbReference type="EMBL" id="MDS1820931.1"/>
    </source>
</evidence>
<organism evidence="3 4">
    <name type="scientific">Vibrio parahaemolyticus</name>
    <dbReference type="NCBI Taxonomy" id="670"/>
    <lineage>
        <taxon>Bacteria</taxon>
        <taxon>Pseudomonadati</taxon>
        <taxon>Pseudomonadota</taxon>
        <taxon>Gammaproteobacteria</taxon>
        <taxon>Vibrionales</taxon>
        <taxon>Vibrionaceae</taxon>
        <taxon>Vibrio</taxon>
    </lineage>
</organism>
<dbReference type="Gene3D" id="3.40.50.300">
    <property type="entry name" value="P-loop containing nucleotide triphosphate hydrolases"/>
    <property type="match status" value="1"/>
</dbReference>
<sequence length="391" mass="44433">MNLKNLLKEKMEVSKLRTFRQNDFFSMESLHSLIEDAIDLGASDIHINGDNYIRFEVHGRFFRVSGHTLDALEVISLVNNLYKSDTGSDMVLAGENLNHEYEYRYKKKGSDLVKSYNFRVNTTAATVFGRPCPTVTIRQLNEEPPIWGDMGYGESLWDIWRPDNGLVVVSGATGTGKSTLLASGSRRILEERSNEKIVTLESPIEYILHPYQSESTLVVQRSVPKNCRTFVEGVEEALRQHPTIVVVGEARKREEIEAALLVCVTGHLTYTTTHTNSVPETGHRLLNEFPIEEQRSRLGDIIYSSRLFVNQRLLPSTDGKRVAIREILPFDRDVLNHLEKVDPVNLKSEMRKMVGEYGQSFGEHASHFLRQGLLEQNQVDSILLSEKSEIK</sequence>
<feature type="domain" description="Bacterial type II secretion system protein E" evidence="2">
    <location>
        <begin position="28"/>
        <end position="314"/>
    </location>
</feature>
<evidence type="ECO:0000313" key="4">
    <source>
        <dbReference type="Proteomes" id="UP001253193"/>
    </source>
</evidence>
<dbReference type="Proteomes" id="UP001253193">
    <property type="component" value="Unassembled WGS sequence"/>
</dbReference>
<gene>
    <name evidence="3" type="ORF">QX249_09705</name>
</gene>
<dbReference type="GO" id="GO:0016887">
    <property type="term" value="F:ATP hydrolysis activity"/>
    <property type="evidence" value="ECO:0007669"/>
    <property type="project" value="InterPro"/>
</dbReference>
<dbReference type="InterPro" id="IPR027417">
    <property type="entry name" value="P-loop_NTPase"/>
</dbReference>
<dbReference type="AlphaFoldDB" id="A0AAW8PXI1"/>